<dbReference type="InterPro" id="IPR011020">
    <property type="entry name" value="HTTM-like"/>
</dbReference>
<dbReference type="AlphaFoldDB" id="A0A5C5YR50"/>
<feature type="transmembrane region" description="Helical" evidence="5">
    <location>
        <begin position="27"/>
        <end position="47"/>
    </location>
</feature>
<dbReference type="GO" id="GO:0012505">
    <property type="term" value="C:endomembrane system"/>
    <property type="evidence" value="ECO:0007669"/>
    <property type="project" value="UniProtKB-SubCell"/>
</dbReference>
<comment type="caution">
    <text evidence="7">The sequence shown here is derived from an EMBL/GenBank/DDBJ whole genome shotgun (WGS) entry which is preliminary data.</text>
</comment>
<feature type="transmembrane region" description="Helical" evidence="5">
    <location>
        <begin position="93"/>
        <end position="117"/>
    </location>
</feature>
<comment type="subcellular location">
    <subcellularLocation>
        <location evidence="1">Endomembrane system</location>
        <topology evidence="1">Multi-pass membrane protein</topology>
    </subcellularLocation>
</comment>
<keyword evidence="3 5" id="KW-1133">Transmembrane helix</keyword>
<dbReference type="InterPro" id="IPR052964">
    <property type="entry name" value="Sporulation_signal_mat"/>
</dbReference>
<evidence type="ECO:0000259" key="6">
    <source>
        <dbReference type="SMART" id="SM00752"/>
    </source>
</evidence>
<feature type="transmembrane region" description="Helical" evidence="5">
    <location>
        <begin position="241"/>
        <end position="264"/>
    </location>
</feature>
<evidence type="ECO:0000256" key="1">
    <source>
        <dbReference type="ARBA" id="ARBA00004127"/>
    </source>
</evidence>
<sequence>MINRVSEYLRTVWRGWNDFWFTPTDPALVSILRVLVGGMLLYTHLVWSFGLHAFFSPTDGWTGELLPATQGGRMGFSYWDYIGSDTLRWSVHVLNLIVFFLLTIGLFSRWVAVLAWISALSYANRVTPGAFFGLDKANCMMITYVMLSPCGARYSVDRLLRLRRGASTEAGPSVMANLATRLIQLHLCVIYLFGGLGKAQGDMWWNGGAVWYSVASYEYRSLDMTWLSAQVPLWGGGSFDLLYVVDFLTHATVFLEIFYCCLVWNRWARPWMLAAMIGMHLFIGAAMGMWTFALIMIFANMAFLQPETVRRWCDPLARRVKLAVAGEKAAA</sequence>
<dbReference type="PANTHER" id="PTHR39535:SF2">
    <property type="entry name" value="HTTM DOMAIN-CONTAINING PROTEIN"/>
    <property type="match status" value="1"/>
</dbReference>
<keyword evidence="4 5" id="KW-0472">Membrane</keyword>
<dbReference type="EMBL" id="SJPO01000004">
    <property type="protein sequence ID" value="TWT77411.1"/>
    <property type="molecule type" value="Genomic_DNA"/>
</dbReference>
<evidence type="ECO:0000256" key="4">
    <source>
        <dbReference type="ARBA" id="ARBA00023136"/>
    </source>
</evidence>
<dbReference type="Proteomes" id="UP000318478">
    <property type="component" value="Unassembled WGS sequence"/>
</dbReference>
<dbReference type="SMART" id="SM00752">
    <property type="entry name" value="HTTM"/>
    <property type="match status" value="1"/>
</dbReference>
<reference evidence="7 8" key="1">
    <citation type="submission" date="2019-02" db="EMBL/GenBank/DDBJ databases">
        <title>Deep-cultivation of Planctomycetes and their phenomic and genomic characterization uncovers novel biology.</title>
        <authorList>
            <person name="Wiegand S."/>
            <person name="Jogler M."/>
            <person name="Boedeker C."/>
            <person name="Pinto D."/>
            <person name="Vollmers J."/>
            <person name="Rivas-Marin E."/>
            <person name="Kohn T."/>
            <person name="Peeters S.H."/>
            <person name="Heuer A."/>
            <person name="Rast P."/>
            <person name="Oberbeckmann S."/>
            <person name="Bunk B."/>
            <person name="Jeske O."/>
            <person name="Meyerdierks A."/>
            <person name="Storesund J.E."/>
            <person name="Kallscheuer N."/>
            <person name="Luecker S."/>
            <person name="Lage O.M."/>
            <person name="Pohl T."/>
            <person name="Merkel B.J."/>
            <person name="Hornburger P."/>
            <person name="Mueller R.-W."/>
            <person name="Bruemmer F."/>
            <person name="Labrenz M."/>
            <person name="Spormann A.M."/>
            <person name="Op Den Camp H."/>
            <person name="Overmann J."/>
            <person name="Amann R."/>
            <person name="Jetten M.S.M."/>
            <person name="Mascher T."/>
            <person name="Medema M.H."/>
            <person name="Devos D.P."/>
            <person name="Kaster A.-K."/>
            <person name="Ovreas L."/>
            <person name="Rohde M."/>
            <person name="Galperin M.Y."/>
            <person name="Jogler C."/>
        </authorList>
    </citation>
    <scope>NUCLEOTIDE SEQUENCE [LARGE SCALE GENOMIC DNA]</scope>
    <source>
        <strain evidence="7 8">Pla123a</strain>
    </source>
</reference>
<keyword evidence="2 5" id="KW-0812">Transmembrane</keyword>
<protein>
    <recommendedName>
        <fullName evidence="6">HTTM-like domain-containing protein</fullName>
    </recommendedName>
</protein>
<accession>A0A5C5YR50</accession>
<evidence type="ECO:0000313" key="8">
    <source>
        <dbReference type="Proteomes" id="UP000318478"/>
    </source>
</evidence>
<evidence type="ECO:0000256" key="5">
    <source>
        <dbReference type="SAM" id="Phobius"/>
    </source>
</evidence>
<dbReference type="PANTHER" id="PTHR39535">
    <property type="entry name" value="SPORULATION-DELAYING PROTEIN SDPB"/>
    <property type="match status" value="1"/>
</dbReference>
<feature type="transmembrane region" description="Helical" evidence="5">
    <location>
        <begin position="271"/>
        <end position="299"/>
    </location>
</feature>
<evidence type="ECO:0000256" key="2">
    <source>
        <dbReference type="ARBA" id="ARBA00022692"/>
    </source>
</evidence>
<evidence type="ECO:0000256" key="3">
    <source>
        <dbReference type="ARBA" id="ARBA00022989"/>
    </source>
</evidence>
<name>A0A5C5YR50_9BACT</name>
<gene>
    <name evidence="7" type="ORF">Pla123a_20720</name>
</gene>
<feature type="domain" description="HTTM-like" evidence="6">
    <location>
        <begin position="21"/>
        <end position="308"/>
    </location>
</feature>
<evidence type="ECO:0000313" key="7">
    <source>
        <dbReference type="EMBL" id="TWT77411.1"/>
    </source>
</evidence>
<feature type="transmembrane region" description="Helical" evidence="5">
    <location>
        <begin position="174"/>
        <end position="194"/>
    </location>
</feature>
<keyword evidence="8" id="KW-1185">Reference proteome</keyword>
<proteinExistence type="predicted"/>
<organism evidence="7 8">
    <name type="scientific">Posidoniimonas polymericola</name>
    <dbReference type="NCBI Taxonomy" id="2528002"/>
    <lineage>
        <taxon>Bacteria</taxon>
        <taxon>Pseudomonadati</taxon>
        <taxon>Planctomycetota</taxon>
        <taxon>Planctomycetia</taxon>
        <taxon>Pirellulales</taxon>
        <taxon>Lacipirellulaceae</taxon>
        <taxon>Posidoniimonas</taxon>
    </lineage>
</organism>